<reference evidence="3" key="1">
    <citation type="submission" date="2016-10" db="EMBL/GenBank/DDBJ databases">
        <authorList>
            <person name="Varghese N."/>
            <person name="Submissions S."/>
        </authorList>
    </citation>
    <scope>NUCLEOTIDE SEQUENCE [LARGE SCALE GENOMIC DNA]</scope>
    <source>
        <strain evidence="3">DSM 24729</strain>
    </source>
</reference>
<dbReference type="SUPFAM" id="SSF52058">
    <property type="entry name" value="L domain-like"/>
    <property type="match status" value="1"/>
</dbReference>
<sequence>MEPKTVILLLAIIALLAGGYTIYASIKNKHKDYSHRKLKHRIIQNVLGVDGARIFYGFLGIGLIIFGGFILFQFYVKPNLGNEYNNKTDLFTLVSKTLSTGDYTMTSSTTSTLKQLETSLKITGEEKLQDYVSADFSNNYLNQIPEIVWKMKNLKRIDFTYNNITEIDLTQLSKMDSLTTIILSNNPISIAKIKTLKESTNLEIIH</sequence>
<keyword evidence="1" id="KW-0812">Transmembrane</keyword>
<feature type="transmembrane region" description="Helical" evidence="1">
    <location>
        <begin position="54"/>
        <end position="76"/>
    </location>
</feature>
<dbReference type="Proteomes" id="UP000182114">
    <property type="component" value="Unassembled WGS sequence"/>
</dbReference>
<evidence type="ECO:0000313" key="3">
    <source>
        <dbReference type="Proteomes" id="UP000182114"/>
    </source>
</evidence>
<dbReference type="RefSeq" id="WP_074539435.1">
    <property type="nucleotide sequence ID" value="NZ_FNBD01000018.1"/>
</dbReference>
<organism evidence="2 3">
    <name type="scientific">Cellulophaga baltica</name>
    <dbReference type="NCBI Taxonomy" id="76594"/>
    <lineage>
        <taxon>Bacteria</taxon>
        <taxon>Pseudomonadati</taxon>
        <taxon>Bacteroidota</taxon>
        <taxon>Flavobacteriia</taxon>
        <taxon>Flavobacteriales</taxon>
        <taxon>Flavobacteriaceae</taxon>
        <taxon>Cellulophaga</taxon>
    </lineage>
</organism>
<dbReference type="InterPro" id="IPR001611">
    <property type="entry name" value="Leu-rich_rpt"/>
</dbReference>
<dbReference type="eggNOG" id="COG4886">
    <property type="taxonomic scope" value="Bacteria"/>
</dbReference>
<protein>
    <submittedName>
        <fullName evidence="2">Leucine rich repeat-containing protein</fullName>
    </submittedName>
</protein>
<dbReference type="InterPro" id="IPR032675">
    <property type="entry name" value="LRR_dom_sf"/>
</dbReference>
<dbReference type="Gene3D" id="3.80.10.10">
    <property type="entry name" value="Ribonuclease Inhibitor"/>
    <property type="match status" value="1"/>
</dbReference>
<name>A0A1G7LGP4_9FLAO</name>
<dbReference type="Pfam" id="PF13855">
    <property type="entry name" value="LRR_8"/>
    <property type="match status" value="1"/>
</dbReference>
<evidence type="ECO:0000313" key="2">
    <source>
        <dbReference type="EMBL" id="SDF48514.1"/>
    </source>
</evidence>
<keyword evidence="1" id="KW-1133">Transmembrane helix</keyword>
<dbReference type="EMBL" id="FNBD01000018">
    <property type="protein sequence ID" value="SDF48514.1"/>
    <property type="molecule type" value="Genomic_DNA"/>
</dbReference>
<accession>A0A1G7LGP4</accession>
<gene>
    <name evidence="2" type="ORF">SAMN04487992_1187</name>
</gene>
<dbReference type="AlphaFoldDB" id="A0A1G7LGP4"/>
<keyword evidence="3" id="KW-1185">Reference proteome</keyword>
<feature type="transmembrane region" description="Helical" evidence="1">
    <location>
        <begin position="6"/>
        <end position="26"/>
    </location>
</feature>
<evidence type="ECO:0000256" key="1">
    <source>
        <dbReference type="SAM" id="Phobius"/>
    </source>
</evidence>
<proteinExistence type="predicted"/>
<keyword evidence="1" id="KW-0472">Membrane</keyword>